<organism evidence="2 3">
    <name type="scientific">Pleurodeles waltl</name>
    <name type="common">Iberian ribbed newt</name>
    <dbReference type="NCBI Taxonomy" id="8319"/>
    <lineage>
        <taxon>Eukaryota</taxon>
        <taxon>Metazoa</taxon>
        <taxon>Chordata</taxon>
        <taxon>Craniata</taxon>
        <taxon>Vertebrata</taxon>
        <taxon>Euteleostomi</taxon>
        <taxon>Amphibia</taxon>
        <taxon>Batrachia</taxon>
        <taxon>Caudata</taxon>
        <taxon>Salamandroidea</taxon>
        <taxon>Salamandridae</taxon>
        <taxon>Pleurodelinae</taxon>
        <taxon>Pleurodeles</taxon>
    </lineage>
</organism>
<name>A0AAV7RQV5_PLEWA</name>
<dbReference type="AlphaFoldDB" id="A0AAV7RQV5"/>
<keyword evidence="3" id="KW-1185">Reference proteome</keyword>
<dbReference type="EMBL" id="JANPWB010000009">
    <property type="protein sequence ID" value="KAJ1154906.1"/>
    <property type="molecule type" value="Genomic_DNA"/>
</dbReference>
<evidence type="ECO:0000256" key="1">
    <source>
        <dbReference type="SAM" id="MobiDB-lite"/>
    </source>
</evidence>
<proteinExistence type="predicted"/>
<reference evidence="2" key="1">
    <citation type="journal article" date="2022" name="bioRxiv">
        <title>Sequencing and chromosome-scale assembly of the giantPleurodeles waltlgenome.</title>
        <authorList>
            <person name="Brown T."/>
            <person name="Elewa A."/>
            <person name="Iarovenko S."/>
            <person name="Subramanian E."/>
            <person name="Araus A.J."/>
            <person name="Petzold A."/>
            <person name="Susuki M."/>
            <person name="Suzuki K.-i.T."/>
            <person name="Hayashi T."/>
            <person name="Toyoda A."/>
            <person name="Oliveira C."/>
            <person name="Osipova E."/>
            <person name="Leigh N.D."/>
            <person name="Simon A."/>
            <person name="Yun M.H."/>
        </authorList>
    </citation>
    <scope>NUCLEOTIDE SEQUENCE</scope>
    <source>
        <strain evidence="2">20211129_DDA</strain>
        <tissue evidence="2">Liver</tissue>
    </source>
</reference>
<feature type="region of interest" description="Disordered" evidence="1">
    <location>
        <begin position="186"/>
        <end position="206"/>
    </location>
</feature>
<comment type="caution">
    <text evidence="2">The sequence shown here is derived from an EMBL/GenBank/DDBJ whole genome shotgun (WGS) entry which is preliminary data.</text>
</comment>
<dbReference type="Proteomes" id="UP001066276">
    <property type="component" value="Chromosome 5"/>
</dbReference>
<protein>
    <submittedName>
        <fullName evidence="2">Uncharacterized protein</fullName>
    </submittedName>
</protein>
<gene>
    <name evidence="2" type="ORF">NDU88_007649</name>
</gene>
<evidence type="ECO:0000313" key="3">
    <source>
        <dbReference type="Proteomes" id="UP001066276"/>
    </source>
</evidence>
<evidence type="ECO:0000313" key="2">
    <source>
        <dbReference type="EMBL" id="KAJ1154906.1"/>
    </source>
</evidence>
<accession>A0AAV7RQV5</accession>
<sequence length="206" mass="22493">MSPSRARIRPAAAILSPDLWACPRRSVCPMATSLLECAVLSNHCRLRLTSLLFAFLPPFWVWMPLARRSLSGLFNPKRVSLLLPFRPADLLLGPQHVALNRPGLCPAMDGTRFPHIALGSFLSEPSVMVLFRCPPPAGGPHPLSLRCMSLQSRLESCRRGTDLFLQPEPPEAPRLAVLGCGNKSLQRSSAPSLHPQFARTTGGQSS</sequence>